<dbReference type="AlphaFoldDB" id="A0A1X2M050"/>
<dbReference type="InterPro" id="IPR023840">
    <property type="entry name" value="T7SS_Rv3446c"/>
</dbReference>
<reference evidence="1 2" key="1">
    <citation type="submission" date="2017-04" db="EMBL/GenBank/DDBJ databases">
        <title>The new phylogeny of genus Mycobacterium.</title>
        <authorList>
            <person name="Tortoli E."/>
            <person name="Trovato A."/>
            <person name="Cirillo D.M."/>
        </authorList>
    </citation>
    <scope>NUCLEOTIDE SEQUENCE [LARGE SCALE GENOMIC DNA]</scope>
    <source>
        <strain evidence="1 2">TBL 1200985</strain>
    </source>
</reference>
<evidence type="ECO:0000313" key="2">
    <source>
        <dbReference type="Proteomes" id="UP000193247"/>
    </source>
</evidence>
<sequence length="405" mass="42038">MNPHRAVIEAGPGAIRRLCCDTSGFVNTELSGTALGAIDDEVALLDERPVAVDSLWSEALRPLGCDHRDGLLVVHPSWWSASRVGVLTAAARTVAADVVVHPRSWLLRRAASDGAADATVVEIADRLVMVAGPEVVALARRTEAEPVAEEVARVVAGMARGTTRVVLLDGPSAVAGAQSLATLIADAVRDTGTDVVEIDDASLARLAGTAQPARDEPAAPSASRPAARMRVLTFARLAAGGVVLAVLTLPAVSRHGGTPVQTAPTTFLVDGRVALTVPANWPARRVVSGPGSARVQVTSPFDPEVALHVTQSPVPGETLTGTAQRLQRVIDAAPGGVFVDFNPADISAGRPAVTYREVRARHQVRWTVLLDGTVRISIGCQTGPGAEDAIRAACEQAVRSAHAVG</sequence>
<dbReference type="NCBIfam" id="TIGR03931">
    <property type="entry name" value="T7SS_Rv3446c"/>
    <property type="match status" value="1"/>
</dbReference>
<evidence type="ECO:0000313" key="1">
    <source>
        <dbReference type="EMBL" id="OSC42973.1"/>
    </source>
</evidence>
<comment type="caution">
    <text evidence="1">The sequence shown here is derived from an EMBL/GenBank/DDBJ whole genome shotgun (WGS) entry which is preliminary data.</text>
</comment>
<dbReference type="OrthoDB" id="4760221at2"/>
<keyword evidence="2" id="KW-1185">Reference proteome</keyword>
<gene>
    <name evidence="1" type="ORF">B8W66_00705</name>
</gene>
<dbReference type="EMBL" id="NCXP01000001">
    <property type="protein sequence ID" value="OSC42973.1"/>
    <property type="molecule type" value="Genomic_DNA"/>
</dbReference>
<name>A0A1X2M050_9MYCO</name>
<proteinExistence type="predicted"/>
<dbReference type="STRING" id="1430326.B8W66_00705"/>
<organism evidence="1 2">
    <name type="scientific">Mycobacterium decipiens</name>
    <dbReference type="NCBI Taxonomy" id="1430326"/>
    <lineage>
        <taxon>Bacteria</taxon>
        <taxon>Bacillati</taxon>
        <taxon>Actinomycetota</taxon>
        <taxon>Actinomycetes</taxon>
        <taxon>Mycobacteriales</taxon>
        <taxon>Mycobacteriaceae</taxon>
        <taxon>Mycobacterium</taxon>
    </lineage>
</organism>
<dbReference type="Proteomes" id="UP000193247">
    <property type="component" value="Unassembled WGS sequence"/>
</dbReference>
<dbReference type="RefSeq" id="WP_085323114.1">
    <property type="nucleotide sequence ID" value="NZ_NCXP01000001.1"/>
</dbReference>
<accession>A0A1X2M050</accession>
<protein>
    <submittedName>
        <fullName evidence="1">Type VII secretion-associated protein</fullName>
    </submittedName>
</protein>